<evidence type="ECO:0000256" key="1">
    <source>
        <dbReference type="SAM" id="Phobius"/>
    </source>
</evidence>
<comment type="caution">
    <text evidence="2">The sequence shown here is derived from an EMBL/GenBank/DDBJ whole genome shotgun (WGS) entry which is preliminary data.</text>
</comment>
<dbReference type="AlphaFoldDB" id="A0A9W6HB40"/>
<reference evidence="2" key="2">
    <citation type="submission" date="2023-01" db="EMBL/GenBank/DDBJ databases">
        <authorList>
            <person name="Sun Q."/>
            <person name="Evtushenko L."/>
        </authorList>
    </citation>
    <scope>NUCLEOTIDE SEQUENCE</scope>
    <source>
        <strain evidence="2">VKM Ac-1401</strain>
    </source>
</reference>
<dbReference type="Proteomes" id="UP001142372">
    <property type="component" value="Unassembled WGS sequence"/>
</dbReference>
<keyword evidence="1" id="KW-1133">Transmembrane helix</keyword>
<name>A0A9W6HB40_9MICO</name>
<feature type="transmembrane region" description="Helical" evidence="1">
    <location>
        <begin position="20"/>
        <end position="46"/>
    </location>
</feature>
<evidence type="ECO:0008006" key="4">
    <source>
        <dbReference type="Google" id="ProtNLM"/>
    </source>
</evidence>
<gene>
    <name evidence="2" type="ORF">GCM10017584_23380</name>
</gene>
<organism evidence="2 3">
    <name type="scientific">Leifsonia poae</name>
    <dbReference type="NCBI Taxonomy" id="110933"/>
    <lineage>
        <taxon>Bacteria</taxon>
        <taxon>Bacillati</taxon>
        <taxon>Actinomycetota</taxon>
        <taxon>Actinomycetes</taxon>
        <taxon>Micrococcales</taxon>
        <taxon>Microbacteriaceae</taxon>
        <taxon>Leifsonia</taxon>
    </lineage>
</organism>
<accession>A0A9W6HB40</accession>
<dbReference type="EMBL" id="BSEN01000011">
    <property type="protein sequence ID" value="GLJ76764.1"/>
    <property type="molecule type" value="Genomic_DNA"/>
</dbReference>
<keyword evidence="1" id="KW-0472">Membrane</keyword>
<proteinExistence type="predicted"/>
<dbReference type="NCBIfam" id="TIGR03816">
    <property type="entry name" value="tadE_like_DECH"/>
    <property type="match status" value="1"/>
</dbReference>
<evidence type="ECO:0000313" key="3">
    <source>
        <dbReference type="Proteomes" id="UP001142372"/>
    </source>
</evidence>
<reference evidence="2" key="1">
    <citation type="journal article" date="2014" name="Int. J. Syst. Evol. Microbiol.">
        <title>Complete genome sequence of Corynebacterium casei LMG S-19264T (=DSM 44701T), isolated from a smear-ripened cheese.</title>
        <authorList>
            <consortium name="US DOE Joint Genome Institute (JGI-PGF)"/>
            <person name="Walter F."/>
            <person name="Albersmeier A."/>
            <person name="Kalinowski J."/>
            <person name="Ruckert C."/>
        </authorList>
    </citation>
    <scope>NUCLEOTIDE SEQUENCE</scope>
    <source>
        <strain evidence="2">VKM Ac-1401</strain>
    </source>
</reference>
<keyword evidence="3" id="KW-1185">Reference proteome</keyword>
<evidence type="ECO:0000313" key="2">
    <source>
        <dbReference type="EMBL" id="GLJ76764.1"/>
    </source>
</evidence>
<keyword evidence="1" id="KW-0812">Transmembrane</keyword>
<protein>
    <recommendedName>
        <fullName evidence="4">Helicase</fullName>
    </recommendedName>
</protein>
<dbReference type="InterPro" id="IPR021202">
    <property type="entry name" value="Rv3654c-like"/>
</dbReference>
<sequence>MSERGPASEHGLASENGSASVLVVGIAGALVGLTAGGVAVAGAFVAAQRAAGAADTAALAAADVASGAVPGYPCTQAASIAEANGASLVSCDLDGLVVTVTASVPYLGLSAEARARAGPPGSG</sequence>